<dbReference type="AlphaFoldDB" id="A0A090XG35"/>
<evidence type="ECO:0000313" key="2">
    <source>
        <dbReference type="EMBL" id="KFM83711.1"/>
    </source>
</evidence>
<keyword evidence="4" id="KW-1185">Reference proteome</keyword>
<name>A0A090XG35_PAEMA</name>
<evidence type="ECO:0000256" key="1">
    <source>
        <dbReference type="SAM" id="SignalP"/>
    </source>
</evidence>
<dbReference type="EMBL" id="WNZZ01000004">
    <property type="protein sequence ID" value="MUG22470.1"/>
    <property type="molecule type" value="Genomic_DNA"/>
</dbReference>
<dbReference type="NCBIfam" id="NF047340">
    <property type="entry name" value="Athe_2463_dom"/>
    <property type="match status" value="1"/>
</dbReference>
<reference evidence="3 5" key="2">
    <citation type="submission" date="2019-11" db="EMBL/GenBank/DDBJ databases">
        <title>Draft genome sequences of five Paenibacillus species of dairy origin.</title>
        <authorList>
            <person name="Olajide A.M."/>
            <person name="Chen S."/>
            <person name="Lapointe G."/>
        </authorList>
    </citation>
    <scope>NUCLEOTIDE SEQUENCE [LARGE SCALE GENOMIC DNA]</scope>
    <source>
        <strain evidence="3 5">3CT49</strain>
    </source>
</reference>
<dbReference type="GeneID" id="77010013"/>
<dbReference type="Proteomes" id="UP000029278">
    <property type="component" value="Unassembled WGS sequence"/>
</dbReference>
<protein>
    <recommendedName>
        <fullName evidence="6">Ig-like domain-containing protein</fullName>
    </recommendedName>
</protein>
<proteinExistence type="predicted"/>
<evidence type="ECO:0000313" key="5">
    <source>
        <dbReference type="Proteomes" id="UP000442469"/>
    </source>
</evidence>
<feature type="signal peptide" evidence="1">
    <location>
        <begin position="1"/>
        <end position="28"/>
    </location>
</feature>
<reference evidence="2 4" key="1">
    <citation type="submission" date="2014-04" db="EMBL/GenBank/DDBJ databases">
        <authorList>
            <person name="Bishop-Lilly K.A."/>
            <person name="Broomall S.M."/>
            <person name="Chain P.S."/>
            <person name="Chertkov O."/>
            <person name="Coyne S.R."/>
            <person name="Daligault H.E."/>
            <person name="Davenport K.W."/>
            <person name="Erkkila T."/>
            <person name="Frey K.G."/>
            <person name="Gibbons H.S."/>
            <person name="Gu W."/>
            <person name="Jaissle J."/>
            <person name="Johnson S.L."/>
            <person name="Koroleva G.I."/>
            <person name="Ladner J.T."/>
            <person name="Lo C.-C."/>
            <person name="Minogue T.D."/>
            <person name="Munk C."/>
            <person name="Palacios G.F."/>
            <person name="Redden C.L."/>
            <person name="Rosenzweig C.N."/>
            <person name="Scholz M.B."/>
            <person name="Teshima H."/>
            <person name="Xu Y."/>
        </authorList>
    </citation>
    <scope>NUCLEOTIDE SEQUENCE [LARGE SCALE GENOMIC DNA]</scope>
    <source>
        <strain evidence="2 4">8244</strain>
    </source>
</reference>
<dbReference type="Proteomes" id="UP000442469">
    <property type="component" value="Unassembled WGS sequence"/>
</dbReference>
<dbReference type="RefSeq" id="WP_115311254.1">
    <property type="nucleotide sequence ID" value="NZ_CP086393.1"/>
</dbReference>
<gene>
    <name evidence="2" type="ORF">DJ90_5229</name>
    <name evidence="3" type="ORF">GNQ08_08590</name>
</gene>
<dbReference type="HOGENOM" id="CLU_014074_0_0_9"/>
<keyword evidence="1" id="KW-0732">Signal</keyword>
<dbReference type="STRING" id="44252.DJ90_5229"/>
<dbReference type="PATRIC" id="fig|44252.3.peg.6685"/>
<accession>A0A090XG35</accession>
<evidence type="ECO:0000313" key="3">
    <source>
        <dbReference type="EMBL" id="MUG22470.1"/>
    </source>
</evidence>
<dbReference type="OrthoDB" id="1788793at2"/>
<organism evidence="2 4">
    <name type="scientific">Paenibacillus macerans</name>
    <name type="common">Bacillus macerans</name>
    <dbReference type="NCBI Taxonomy" id="44252"/>
    <lineage>
        <taxon>Bacteria</taxon>
        <taxon>Bacillati</taxon>
        <taxon>Bacillota</taxon>
        <taxon>Bacilli</taxon>
        <taxon>Bacillales</taxon>
        <taxon>Paenibacillaceae</taxon>
        <taxon>Paenibacillus</taxon>
    </lineage>
</organism>
<evidence type="ECO:0000313" key="4">
    <source>
        <dbReference type="Proteomes" id="UP000029278"/>
    </source>
</evidence>
<comment type="caution">
    <text evidence="2">The sequence shown here is derived from an EMBL/GenBank/DDBJ whole genome shotgun (WGS) entry which is preliminary data.</text>
</comment>
<dbReference type="EMBL" id="JMQA01000064">
    <property type="protein sequence ID" value="KFM83711.1"/>
    <property type="molecule type" value="Genomic_DNA"/>
</dbReference>
<evidence type="ECO:0008006" key="6">
    <source>
        <dbReference type="Google" id="ProtNLM"/>
    </source>
</evidence>
<feature type="chain" id="PRO_5035986078" description="Ig-like domain-containing protein" evidence="1">
    <location>
        <begin position="29"/>
        <end position="926"/>
    </location>
</feature>
<sequence>MKNSVKWFGLILVLILLTATFPFPPAQAADNPEAAENTRPTTVEEAIQRINRDMKEYYGLDNYFPESIPKDGQTLKLRKDLIEKRLNPPPVQTKREARKNNTFQMVYGSNHGDELVHKGRLVVRYSGFSVNGQSVSSDDFPWDAGWSGTQIQDYNLIPEPWNKTRVTEKYGIRPNRFDKYKDPANKYLSDGTFEQLIIQGLNTEYAGIPYSEFMYDNQDSDYAKVDVYKEGAKPSKGGNWIDYVHVLQPPTMFSWGFGTVYMDNSNIGVTYLDIPIAPYALLESDLSASFEKLPHEAAKGEQVQVAVRVNSTFADPVTTNYSWTLTQKNGTKLTAQDDNLSFSGHANQESGAFEIKNRTGVVLYATFTMPDSDVRIQFKVNEDGKMPKETILGNNVLDSNPLAIKLLKPTPLNYDVLSTKVKFPLNNGNPIAAALTLPRPDAYWVSNATGELKVNNETKDLFRDFEVEGNPLVDEPSAWISRNPIVHATIKREDFGDDPVNRKWSPHSNPKVPIRRSGTVSYEGSVKRDYEYKVEVCSNGVCRTEVRRETAHADFDSGEDREVYDVYVYNGTKELGKHTYKNEIENNTSDSKTKKMFWENEPYEYDVIRWMKHLDENGQPYDWTAVPGRFRRTFTQQASGDIAWKSESTMAQEYQKAREAAGNKTNRKSLYDKAVFATDRQLQKYAYPIKSGYYFNPAGKYTFTVKTVMYKQSDNDTQDHKDLVKALIDSFRYETNLIYINSKKDAVNIANEPLASKGGGFRAEAGILTAEQPKGVDGKVLLNVLDREDDESRYRKVVEPIYYSQDKDESKTHQYWKRVLEGYKESNTQGSKDNYQYREYVADKQPKMYEITETTTVTIEINPDNIPVYTHANMQNGKYYVKAWIDDAPLSGGGHTYKKLGTLQGVDVLDNIEVTVVGSMFDDLND</sequence>